<dbReference type="AlphaFoldDB" id="A0A5B0S9U1"/>
<comment type="caution">
    <text evidence="1">The sequence shown here is derived from an EMBL/GenBank/DDBJ whole genome shotgun (WGS) entry which is preliminary data.</text>
</comment>
<accession>A0A5B0S9U1</accession>
<dbReference type="EMBL" id="VDEP01000072">
    <property type="protein sequence ID" value="KAA1133274.1"/>
    <property type="molecule type" value="Genomic_DNA"/>
</dbReference>
<name>A0A5B0S9U1_PUCGR</name>
<organism evidence="1 2">
    <name type="scientific">Puccinia graminis f. sp. tritici</name>
    <dbReference type="NCBI Taxonomy" id="56615"/>
    <lineage>
        <taxon>Eukaryota</taxon>
        <taxon>Fungi</taxon>
        <taxon>Dikarya</taxon>
        <taxon>Basidiomycota</taxon>
        <taxon>Pucciniomycotina</taxon>
        <taxon>Pucciniomycetes</taxon>
        <taxon>Pucciniales</taxon>
        <taxon>Pucciniaceae</taxon>
        <taxon>Puccinia</taxon>
    </lineage>
</organism>
<sequence>MARPYLFSAQAHRVPLYFANAGVLLTTSQLLSSASTSAFIWFDIGAASPGEHLFGSRALPA</sequence>
<dbReference type="Proteomes" id="UP000325313">
    <property type="component" value="Unassembled WGS sequence"/>
</dbReference>
<gene>
    <name evidence="1" type="ORF">PGTUg99_018498</name>
</gene>
<evidence type="ECO:0000313" key="1">
    <source>
        <dbReference type="EMBL" id="KAA1133274.1"/>
    </source>
</evidence>
<proteinExistence type="predicted"/>
<protein>
    <submittedName>
        <fullName evidence="1">Uncharacterized protein</fullName>
    </submittedName>
</protein>
<evidence type="ECO:0000313" key="2">
    <source>
        <dbReference type="Proteomes" id="UP000325313"/>
    </source>
</evidence>
<reference evidence="1 2" key="1">
    <citation type="submission" date="2019-05" db="EMBL/GenBank/DDBJ databases">
        <title>Emergence of the Ug99 lineage of the wheat stem rust pathogen through somatic hybridization.</title>
        <authorList>
            <person name="Li F."/>
            <person name="Upadhyaya N.M."/>
            <person name="Sperschneider J."/>
            <person name="Matny O."/>
            <person name="Nguyen-Phuc H."/>
            <person name="Mago R."/>
            <person name="Raley C."/>
            <person name="Miller M.E."/>
            <person name="Silverstein K.A.T."/>
            <person name="Henningsen E."/>
            <person name="Hirsch C.D."/>
            <person name="Visser B."/>
            <person name="Pretorius Z.A."/>
            <person name="Steffenson B.J."/>
            <person name="Schwessinger B."/>
            <person name="Dodds P.N."/>
            <person name="Figueroa M."/>
        </authorList>
    </citation>
    <scope>NUCLEOTIDE SEQUENCE [LARGE SCALE GENOMIC DNA]</scope>
    <source>
        <strain evidence="1 2">Ug99</strain>
    </source>
</reference>